<proteinExistence type="predicted"/>
<dbReference type="Proteomes" id="UP001472677">
    <property type="component" value="Unassembled WGS sequence"/>
</dbReference>
<evidence type="ECO:0000313" key="2">
    <source>
        <dbReference type="Proteomes" id="UP001472677"/>
    </source>
</evidence>
<name>A0ABR2G039_9ROSI</name>
<sequence length="303" mass="30802">MIQVVRLCILPSISNTANWLNLVKSSATRAGCTDWADGENFKDLEKDWSADSSGFAADRPALPPSSLSVVTTWNLLCRLAGCCSGWSGLEERSLWMIRLAGTFPLRLGVSSAAVGGSAGAAPSDGSAVGVCWAGAGAGAGLVAPCWLLSWRMWRGAASSDWTGGGDGRGVGADPMGEAGVDCLLSCVAGEAAGVGAGLGALPTSAGWASAGADGPVSLGALAGLVDGVGSAILIGVVSATSIFRMYSFLDQPGFSAVYLSPGRACTAALRQRAVMMQGKARMPLLFWHAAAISWAMTSPTLKR</sequence>
<accession>A0ABR2G039</accession>
<evidence type="ECO:0000313" key="1">
    <source>
        <dbReference type="EMBL" id="KAK8589893.1"/>
    </source>
</evidence>
<keyword evidence="2" id="KW-1185">Reference proteome</keyword>
<organism evidence="1 2">
    <name type="scientific">Hibiscus sabdariffa</name>
    <name type="common">roselle</name>
    <dbReference type="NCBI Taxonomy" id="183260"/>
    <lineage>
        <taxon>Eukaryota</taxon>
        <taxon>Viridiplantae</taxon>
        <taxon>Streptophyta</taxon>
        <taxon>Embryophyta</taxon>
        <taxon>Tracheophyta</taxon>
        <taxon>Spermatophyta</taxon>
        <taxon>Magnoliopsida</taxon>
        <taxon>eudicotyledons</taxon>
        <taxon>Gunneridae</taxon>
        <taxon>Pentapetalae</taxon>
        <taxon>rosids</taxon>
        <taxon>malvids</taxon>
        <taxon>Malvales</taxon>
        <taxon>Malvaceae</taxon>
        <taxon>Malvoideae</taxon>
        <taxon>Hibiscus</taxon>
    </lineage>
</organism>
<comment type="caution">
    <text evidence="1">The sequence shown here is derived from an EMBL/GenBank/DDBJ whole genome shotgun (WGS) entry which is preliminary data.</text>
</comment>
<reference evidence="1 2" key="1">
    <citation type="journal article" date="2024" name="G3 (Bethesda)">
        <title>Genome assembly of Hibiscus sabdariffa L. provides insights into metabolisms of medicinal natural products.</title>
        <authorList>
            <person name="Kim T."/>
        </authorList>
    </citation>
    <scope>NUCLEOTIDE SEQUENCE [LARGE SCALE GENOMIC DNA]</scope>
    <source>
        <strain evidence="1">TK-2024</strain>
        <tissue evidence="1">Old leaves</tissue>
    </source>
</reference>
<gene>
    <name evidence="1" type="ORF">V6N12_024283</name>
</gene>
<dbReference type="EMBL" id="JBBPBM010000004">
    <property type="protein sequence ID" value="KAK8589893.1"/>
    <property type="molecule type" value="Genomic_DNA"/>
</dbReference>
<protein>
    <submittedName>
        <fullName evidence="1">Uncharacterized protein</fullName>
    </submittedName>
</protein>